<dbReference type="SUPFAM" id="SSF53720">
    <property type="entry name" value="ALDH-like"/>
    <property type="match status" value="1"/>
</dbReference>
<evidence type="ECO:0000313" key="2">
    <source>
        <dbReference type="EMBL" id="VAW02951.1"/>
    </source>
</evidence>
<keyword evidence="2" id="KW-0560">Oxidoreductase</keyword>
<dbReference type="InterPro" id="IPR015590">
    <property type="entry name" value="Aldehyde_DH_dom"/>
</dbReference>
<dbReference type="EMBL" id="UOEC01000204">
    <property type="protein sequence ID" value="VAW02951.1"/>
    <property type="molecule type" value="Genomic_DNA"/>
</dbReference>
<dbReference type="Pfam" id="PF00171">
    <property type="entry name" value="Aldedh"/>
    <property type="match status" value="1"/>
</dbReference>
<dbReference type="AlphaFoldDB" id="A0A3B0S9R5"/>
<gene>
    <name evidence="2" type="ORF">MNBD_ALPHA08-2059</name>
</gene>
<protein>
    <submittedName>
        <fullName evidence="2">Aldehyde dehydrogenase</fullName>
        <ecNumber evidence="2">1.2.1.3</ecNumber>
    </submittedName>
</protein>
<feature type="domain" description="Aldehyde dehydrogenase" evidence="1">
    <location>
        <begin position="13"/>
        <end position="115"/>
    </location>
</feature>
<evidence type="ECO:0000259" key="1">
    <source>
        <dbReference type="Pfam" id="PF00171"/>
    </source>
</evidence>
<reference evidence="2" key="1">
    <citation type="submission" date="2018-06" db="EMBL/GenBank/DDBJ databases">
        <authorList>
            <person name="Zhirakovskaya E."/>
        </authorList>
    </citation>
    <scope>NUCLEOTIDE SEQUENCE</scope>
</reference>
<dbReference type="PANTHER" id="PTHR42804">
    <property type="entry name" value="ALDEHYDE DEHYDROGENASE"/>
    <property type="match status" value="1"/>
</dbReference>
<sequence length="123" mass="13081">MSNSKNFYINGAWVAPVTANDFAVINPANEQEVATISLGSQADVDAAVAAAKAAFETWSMTSKQQRLDLLNKLAEVYASRMDEMAKAISTEMGAPIDMATNAQAASGLGNIKGFIRALEGFEF</sequence>
<accession>A0A3B0S9R5</accession>
<dbReference type="InterPro" id="IPR016162">
    <property type="entry name" value="Ald_DH_N"/>
</dbReference>
<feature type="non-terminal residue" evidence="2">
    <location>
        <position position="123"/>
    </location>
</feature>
<proteinExistence type="predicted"/>
<name>A0A3B0S9R5_9ZZZZ</name>
<dbReference type="GO" id="GO:0004029">
    <property type="term" value="F:aldehyde dehydrogenase (NAD+) activity"/>
    <property type="evidence" value="ECO:0007669"/>
    <property type="project" value="UniProtKB-EC"/>
</dbReference>
<dbReference type="EC" id="1.2.1.3" evidence="2"/>
<dbReference type="InterPro" id="IPR016161">
    <property type="entry name" value="Ald_DH/histidinol_DH"/>
</dbReference>
<organism evidence="2">
    <name type="scientific">hydrothermal vent metagenome</name>
    <dbReference type="NCBI Taxonomy" id="652676"/>
    <lineage>
        <taxon>unclassified sequences</taxon>
        <taxon>metagenomes</taxon>
        <taxon>ecological metagenomes</taxon>
    </lineage>
</organism>
<dbReference type="PANTHER" id="PTHR42804:SF1">
    <property type="entry name" value="ALDEHYDE DEHYDROGENASE-RELATED"/>
    <property type="match status" value="1"/>
</dbReference>
<dbReference type="Gene3D" id="3.40.605.10">
    <property type="entry name" value="Aldehyde Dehydrogenase, Chain A, domain 1"/>
    <property type="match status" value="1"/>
</dbReference>